<proteinExistence type="predicted"/>
<feature type="region of interest" description="Disordered" evidence="1">
    <location>
        <begin position="45"/>
        <end position="65"/>
    </location>
</feature>
<evidence type="ECO:0008006" key="4">
    <source>
        <dbReference type="Google" id="ProtNLM"/>
    </source>
</evidence>
<evidence type="ECO:0000313" key="3">
    <source>
        <dbReference type="Proteomes" id="UP000199170"/>
    </source>
</evidence>
<reference evidence="3" key="1">
    <citation type="submission" date="2016-10" db="EMBL/GenBank/DDBJ databases">
        <authorList>
            <person name="Varghese N."/>
            <person name="Submissions S."/>
        </authorList>
    </citation>
    <scope>NUCLEOTIDE SEQUENCE [LARGE SCALE GENOMIC DNA]</scope>
    <source>
        <strain evidence="3">CGMCC 1.10118</strain>
    </source>
</reference>
<dbReference type="Proteomes" id="UP000199170">
    <property type="component" value="Unassembled WGS sequence"/>
</dbReference>
<dbReference type="STRING" id="660517.SAMN04487946_101659"/>
<organism evidence="2 3">
    <name type="scientific">Halobellus clavatus</name>
    <dbReference type="NCBI Taxonomy" id="660517"/>
    <lineage>
        <taxon>Archaea</taxon>
        <taxon>Methanobacteriati</taxon>
        <taxon>Methanobacteriota</taxon>
        <taxon>Stenosarchaea group</taxon>
        <taxon>Halobacteria</taxon>
        <taxon>Halobacteriales</taxon>
        <taxon>Haloferacaceae</taxon>
        <taxon>Halobellus</taxon>
    </lineage>
</organism>
<evidence type="ECO:0000256" key="1">
    <source>
        <dbReference type="SAM" id="MobiDB-lite"/>
    </source>
</evidence>
<accession>A0A1H3DM53</accession>
<protein>
    <recommendedName>
        <fullName evidence="4">Lipoprotein</fullName>
    </recommendedName>
</protein>
<dbReference type="InterPro" id="IPR047792">
    <property type="entry name" value="Hvo_1808-like"/>
</dbReference>
<evidence type="ECO:0000313" key="2">
    <source>
        <dbReference type="EMBL" id="SDX67495.1"/>
    </source>
</evidence>
<name>A0A1H3DM53_9EURY</name>
<dbReference type="NCBIfam" id="NF038145">
    <property type="entry name" value="Hvo_1808_fam"/>
    <property type="match status" value="1"/>
</dbReference>
<dbReference type="EMBL" id="FNPB01000001">
    <property type="protein sequence ID" value="SDX67495.1"/>
    <property type="molecule type" value="Genomic_DNA"/>
</dbReference>
<gene>
    <name evidence="2" type="ORF">SAMN04487946_101659</name>
</gene>
<keyword evidence="3" id="KW-1185">Reference proteome</keyword>
<dbReference type="AlphaFoldDB" id="A0A1H3DM53"/>
<sequence>MFVPGAKRYFTAWDLESIMNVRHGLAVLAVAVLLVLAGCSAPVQDPEPAASGSERVASPPANFSDPESDVLGWEDGYWYNEPISVDQSDGLSDEETRAYVGRAMARVEVIRKLEFERRVPVSVISRETYRNRSGGGGGTAGETDYSQWNDQVWEALFVTGESEDSNTAISTTRSSAVAGFYSPTDDEIKIITGTPESPTISNVTLMHELVHGLQDQHYDLTDRRYSTETQDGQLATDGLIEGDASYVEQQYIERCGGAWECVETPAASGGGGGGGGGGMNLGIFLTIFQPYSDGPVYVDDLVSSEGWGAVDESFQTPPVSSEQIIHRTDETPVQIEYRDRARNGWETFPQQGEDGSDTVGEASMYVMFWHQARESGAETIDPRTLSDVDGRYDTYNYAADPSAGWGNDRLFPYRNQTSEDGEYGYVWVTEWDTRADAREFQRAYQAILDAQNAEQRAESTYVIPEGQFADAFRVTRSGTRVTIVNGPRVDDLDDIRPRSS</sequence>